<comment type="caution">
    <text evidence="1">The sequence shown here is derived from an EMBL/GenBank/DDBJ whole genome shotgun (WGS) entry which is preliminary data.</text>
</comment>
<dbReference type="RefSeq" id="WP_130412402.1">
    <property type="nucleotide sequence ID" value="NZ_SGWX01000001.1"/>
</dbReference>
<name>A0A4Q7M0P8_9MICO</name>
<keyword evidence="2" id="KW-1185">Reference proteome</keyword>
<gene>
    <name evidence="1" type="ORF">EV386_0721</name>
</gene>
<evidence type="ECO:0000313" key="1">
    <source>
        <dbReference type="EMBL" id="RZS60463.1"/>
    </source>
</evidence>
<dbReference type="AlphaFoldDB" id="A0A4Q7M0P8"/>
<organism evidence="1 2">
    <name type="scientific">Xylanimonas ulmi</name>
    <dbReference type="NCBI Taxonomy" id="228973"/>
    <lineage>
        <taxon>Bacteria</taxon>
        <taxon>Bacillati</taxon>
        <taxon>Actinomycetota</taxon>
        <taxon>Actinomycetes</taxon>
        <taxon>Micrococcales</taxon>
        <taxon>Promicromonosporaceae</taxon>
        <taxon>Xylanimonas</taxon>
    </lineage>
</organism>
<evidence type="ECO:0000313" key="2">
    <source>
        <dbReference type="Proteomes" id="UP000293852"/>
    </source>
</evidence>
<accession>A0A4Q7M0P8</accession>
<dbReference type="EMBL" id="SGWX01000001">
    <property type="protein sequence ID" value="RZS60463.1"/>
    <property type="molecule type" value="Genomic_DNA"/>
</dbReference>
<proteinExistence type="predicted"/>
<reference evidence="1 2" key="1">
    <citation type="submission" date="2019-02" db="EMBL/GenBank/DDBJ databases">
        <title>Sequencing the genomes of 1000 actinobacteria strains.</title>
        <authorList>
            <person name="Klenk H.-P."/>
        </authorList>
    </citation>
    <scope>NUCLEOTIDE SEQUENCE [LARGE SCALE GENOMIC DNA]</scope>
    <source>
        <strain evidence="1 2">DSM 16932</strain>
    </source>
</reference>
<protein>
    <submittedName>
        <fullName evidence="1">Uncharacterized protein</fullName>
    </submittedName>
</protein>
<dbReference type="Proteomes" id="UP000293852">
    <property type="component" value="Unassembled WGS sequence"/>
</dbReference>
<sequence>MTTAADIDLLIANLADDGFTVDALITRYRGQFPDRPAAVVDGHRVSLNARRPITEQAEALRMARALGPTEGPVAITPGE</sequence>